<gene>
    <name evidence="1" type="ORF">MGAL_10B034907</name>
</gene>
<dbReference type="Proteomes" id="UP000596742">
    <property type="component" value="Unassembled WGS sequence"/>
</dbReference>
<feature type="non-terminal residue" evidence="1">
    <location>
        <position position="158"/>
    </location>
</feature>
<keyword evidence="2" id="KW-1185">Reference proteome</keyword>
<reference evidence="1" key="1">
    <citation type="submission" date="2018-11" db="EMBL/GenBank/DDBJ databases">
        <authorList>
            <person name="Alioto T."/>
            <person name="Alioto T."/>
        </authorList>
    </citation>
    <scope>NUCLEOTIDE SEQUENCE</scope>
</reference>
<dbReference type="EMBL" id="UYJE01003303">
    <property type="protein sequence ID" value="VDI18206.1"/>
    <property type="molecule type" value="Genomic_DNA"/>
</dbReference>
<dbReference type="AlphaFoldDB" id="A0A8B6DGM1"/>
<comment type="caution">
    <text evidence="1">The sequence shown here is derived from an EMBL/GenBank/DDBJ whole genome shotgun (WGS) entry which is preliminary data.</text>
</comment>
<feature type="non-terminal residue" evidence="1">
    <location>
        <position position="1"/>
    </location>
</feature>
<accession>A0A8B6DGM1</accession>
<organism evidence="1 2">
    <name type="scientific">Mytilus galloprovincialis</name>
    <name type="common">Mediterranean mussel</name>
    <dbReference type="NCBI Taxonomy" id="29158"/>
    <lineage>
        <taxon>Eukaryota</taxon>
        <taxon>Metazoa</taxon>
        <taxon>Spiralia</taxon>
        <taxon>Lophotrochozoa</taxon>
        <taxon>Mollusca</taxon>
        <taxon>Bivalvia</taxon>
        <taxon>Autobranchia</taxon>
        <taxon>Pteriomorphia</taxon>
        <taxon>Mytilida</taxon>
        <taxon>Mytiloidea</taxon>
        <taxon>Mytilidae</taxon>
        <taxon>Mytilinae</taxon>
        <taxon>Mytilus</taxon>
    </lineage>
</organism>
<sequence>IFDAVLGYDSKCPLAFQWNVRSKLLCIVELHYTCLYDDVKGNTIESCNGPLPFIAKGYTWVIRGNPDRDKCSQGTYQPYKHRNLKSSDCVYKKSICSEEGQVIHDTGNNTDDHTCRCDYRRGYDFVVKHRNQCYCYPSKEDCSCYIRHCENTDTSLSQ</sequence>
<evidence type="ECO:0000313" key="2">
    <source>
        <dbReference type="Proteomes" id="UP000596742"/>
    </source>
</evidence>
<protein>
    <submittedName>
        <fullName evidence="1">Uncharacterized protein</fullName>
    </submittedName>
</protein>
<proteinExistence type="predicted"/>
<evidence type="ECO:0000313" key="1">
    <source>
        <dbReference type="EMBL" id="VDI18206.1"/>
    </source>
</evidence>
<name>A0A8B6DGM1_MYTGA</name>